<protein>
    <recommendedName>
        <fullName evidence="2">Guanylate cyclase domain-containing protein</fullName>
    </recommendedName>
</protein>
<comment type="caution">
    <text evidence="3">The sequence shown here is derived from an EMBL/GenBank/DDBJ whole genome shotgun (WGS) entry which is preliminary data.</text>
</comment>
<proteinExistence type="predicted"/>
<dbReference type="SUPFAM" id="SSF55073">
    <property type="entry name" value="Nucleotide cyclase"/>
    <property type="match status" value="1"/>
</dbReference>
<dbReference type="EMBL" id="JAODUP010000801">
    <property type="protein sequence ID" value="KAK2143905.1"/>
    <property type="molecule type" value="Genomic_DNA"/>
</dbReference>
<keyword evidence="1" id="KW-0456">Lyase</keyword>
<name>A0AAD9MSL0_9ANNE</name>
<keyword evidence="4" id="KW-1185">Reference proteome</keyword>
<dbReference type="InterPro" id="IPR029787">
    <property type="entry name" value="Nucleotide_cyclase"/>
</dbReference>
<evidence type="ECO:0000313" key="3">
    <source>
        <dbReference type="EMBL" id="KAK2143905.1"/>
    </source>
</evidence>
<reference evidence="3" key="1">
    <citation type="journal article" date="2023" name="Mol. Biol. Evol.">
        <title>Third-Generation Sequencing Reveals the Adaptive Role of the Epigenome in Three Deep-Sea Polychaetes.</title>
        <authorList>
            <person name="Perez M."/>
            <person name="Aroh O."/>
            <person name="Sun Y."/>
            <person name="Lan Y."/>
            <person name="Juniper S.K."/>
            <person name="Young C.R."/>
            <person name="Angers B."/>
            <person name="Qian P.Y."/>
        </authorList>
    </citation>
    <scope>NUCLEOTIDE SEQUENCE</scope>
    <source>
        <strain evidence="3">P08H-3</strain>
    </source>
</reference>
<gene>
    <name evidence="3" type="ORF">LSH36_801g03049</name>
</gene>
<feature type="domain" description="Guanylate cyclase" evidence="2">
    <location>
        <begin position="9"/>
        <end position="50"/>
    </location>
</feature>
<dbReference type="AlphaFoldDB" id="A0AAD9MSL0"/>
<dbReference type="Proteomes" id="UP001208570">
    <property type="component" value="Unassembled WGS sequence"/>
</dbReference>
<dbReference type="Gene3D" id="3.30.70.1230">
    <property type="entry name" value="Nucleotide cyclase"/>
    <property type="match status" value="1"/>
</dbReference>
<dbReference type="GO" id="GO:0016829">
    <property type="term" value="F:lyase activity"/>
    <property type="evidence" value="ECO:0007669"/>
    <property type="project" value="UniProtKB-KW"/>
</dbReference>
<evidence type="ECO:0000256" key="1">
    <source>
        <dbReference type="ARBA" id="ARBA00023239"/>
    </source>
</evidence>
<dbReference type="InterPro" id="IPR001054">
    <property type="entry name" value="A/G_cyclase"/>
</dbReference>
<evidence type="ECO:0000313" key="4">
    <source>
        <dbReference type="Proteomes" id="UP001208570"/>
    </source>
</evidence>
<dbReference type="GO" id="GO:0009190">
    <property type="term" value="P:cyclic nucleotide biosynthetic process"/>
    <property type="evidence" value="ECO:0007669"/>
    <property type="project" value="InterPro"/>
</dbReference>
<evidence type="ECO:0000259" key="2">
    <source>
        <dbReference type="Pfam" id="PF00211"/>
    </source>
</evidence>
<dbReference type="GO" id="GO:0035556">
    <property type="term" value="P:intracellular signal transduction"/>
    <property type="evidence" value="ECO:0007669"/>
    <property type="project" value="InterPro"/>
</dbReference>
<accession>A0AAD9MSL0</accession>
<organism evidence="3 4">
    <name type="scientific">Paralvinella palmiformis</name>
    <dbReference type="NCBI Taxonomy" id="53620"/>
    <lineage>
        <taxon>Eukaryota</taxon>
        <taxon>Metazoa</taxon>
        <taxon>Spiralia</taxon>
        <taxon>Lophotrochozoa</taxon>
        <taxon>Annelida</taxon>
        <taxon>Polychaeta</taxon>
        <taxon>Sedentaria</taxon>
        <taxon>Canalipalpata</taxon>
        <taxon>Terebellida</taxon>
        <taxon>Terebelliformia</taxon>
        <taxon>Alvinellidae</taxon>
        <taxon>Paralvinella</taxon>
    </lineage>
</organism>
<sequence>MQSLLDSVSALKIHVSPTTRDILEQFGTFTLQFRGPVNMKGVVNTYWLQGEINPDFPDFAPQEEDSEEADKC</sequence>
<dbReference type="Pfam" id="PF00211">
    <property type="entry name" value="Guanylate_cyc"/>
    <property type="match status" value="1"/>
</dbReference>